<keyword evidence="4" id="KW-1185">Reference proteome</keyword>
<keyword evidence="1" id="KW-0175">Coiled coil</keyword>
<feature type="coiled-coil region" evidence="1">
    <location>
        <begin position="956"/>
        <end position="993"/>
    </location>
</feature>
<reference evidence="3 4" key="1">
    <citation type="submission" date="2022-03" db="EMBL/GenBank/DDBJ databases">
        <title>Chryseobacterium sp. isolated from the Andong Sikhe.</title>
        <authorList>
            <person name="Won M."/>
            <person name="Kim S.-J."/>
            <person name="Kwon S.-W."/>
        </authorList>
    </citation>
    <scope>NUCLEOTIDE SEQUENCE [LARGE SCALE GENOMIC DNA]</scope>
    <source>
        <strain evidence="3 4">ADR-1</strain>
    </source>
</reference>
<name>A0ABY4BE95_9FLAO</name>
<dbReference type="GeneID" id="78302017"/>
<feature type="coiled-coil region" evidence="1">
    <location>
        <begin position="233"/>
        <end position="313"/>
    </location>
</feature>
<dbReference type="RefSeq" id="WP_065720741.1">
    <property type="nucleotide sequence ID" value="NZ_CP094529.1"/>
</dbReference>
<feature type="region of interest" description="Disordered" evidence="2">
    <location>
        <begin position="608"/>
        <end position="641"/>
    </location>
</feature>
<evidence type="ECO:0008006" key="5">
    <source>
        <dbReference type="Google" id="ProtNLM"/>
    </source>
</evidence>
<evidence type="ECO:0000313" key="4">
    <source>
        <dbReference type="Proteomes" id="UP000831068"/>
    </source>
</evidence>
<feature type="region of interest" description="Disordered" evidence="2">
    <location>
        <begin position="1"/>
        <end position="20"/>
    </location>
</feature>
<dbReference type="EMBL" id="CP094529">
    <property type="protein sequence ID" value="UOE37437.1"/>
    <property type="molecule type" value="Genomic_DNA"/>
</dbReference>
<organism evidence="3 4">
    <name type="scientific">Chryseobacterium oryzae</name>
    <dbReference type="NCBI Taxonomy" id="2929799"/>
    <lineage>
        <taxon>Bacteria</taxon>
        <taxon>Pseudomonadati</taxon>
        <taxon>Bacteroidota</taxon>
        <taxon>Flavobacteriia</taxon>
        <taxon>Flavobacteriales</taxon>
        <taxon>Weeksellaceae</taxon>
        <taxon>Chryseobacterium group</taxon>
        <taxon>Chryseobacterium</taxon>
    </lineage>
</organism>
<gene>
    <name evidence="3" type="ORF">MTP08_10200</name>
</gene>
<evidence type="ECO:0000256" key="2">
    <source>
        <dbReference type="SAM" id="MobiDB-lite"/>
    </source>
</evidence>
<sequence>MSDTNNINESGNNTTNNTSQTLFRFISMRNPQLTETKKENIGFIHRPGLNNAFDQAVRNRSGISKLRALENQCRSFSSPLTEKDLENSQYVSLLKIGRKITKKQTISAEELARTKERYSSGQVEIEKLWDNLIFQVITQKDFYAKEAIVHILKALHIGYVQTLSLTEELVKINGSDLITKALDAKVVMPKDLFVEEEVVGSSLASRSTASGTSDLSSKALERLKVNAKNDLVVTQALLRKEQLEKLYTELEKIQKSYNSSSANAYQAAYDRYNANYQSQREEYNRIFSEIEYLTEHKASEEELRKLYEQLRELEVPAFEFSYQNEIDISDLQRKLSPESFELFISICAVQNVNEDFYSKIPSSAKMEVVSDSELKIGTQALQIDNSYQTFDNVFMQIQNHSSAAIQTALDNTVLDQTQYANLAGALIPVGGSLTRTHLAYNLLAVWRRSAFVPDNGFINFSFEVQDNSWSVANARIILDSNTGHHEEALGNVDVLNGMVSFTAVMVNKFSSVSKIRIDIYFNNGREAYLELLKIPNNEAQLGLLTLKPGKEGPREEEPTEGTPVSRKLFGLKRLGIAEYMKVVQSTHAYVPGDVTHIENIMAREFKQKSTRRLRKTEIQTTASKSTERETLTDTTSTTRHDMQSEVANVIMKDTTAQAYANWSKDTELYGRFEVGGSLATHNAKENSVRQAMTQSQEITNKATDKLLTKISEERIEKIIEEYEENNAHGFDNRNGDRHVVGVYRWVDMKYKNQIYNYGKRTMFEFMIPEPARLHRLATAVAKADVLTAPIDPRKAPAPYTMASHKEATRQLLQYWADIYGVTLTAEMPGKEVILNANGSPQTEGEGVFFDSNLEIPDGYKATSASIVWAYNKQRNRSGFFQGNYILPAYLSFGNLKGGSYYKETRNQTLNGTEGVSGLNLTGVFNYRVSGKNIGGFNIALKFPCVPNDANVMAWQTENFNAIIEAYKEAYEKFKEEQARIDQEQKEKEAEAKDKTGNFYRYMENDVLKHNCIAYLLQDYLSPNTIGQNFTDGDKMENFQVFLNENLDKYTALAKFMEQAFEWNIMSYSFYPYYWANRKHWQEMYISESVDPLFRSFLQSGMARVIVTVRPGFEDAIQFFLSTGKIWNGEEVPVIGDPMYMSIVDEMREPVGLKQGKPWITKLPTTLTILQQDSAGLKTATALPFSHENPEEFENPEDVVTKSEFAITDAQLSSGKHRFVENIDIKNGNLQLTTDSDPRKVIAQISMQSIKNNLP</sequence>
<evidence type="ECO:0000256" key="1">
    <source>
        <dbReference type="SAM" id="Coils"/>
    </source>
</evidence>
<dbReference type="Proteomes" id="UP000831068">
    <property type="component" value="Chromosome"/>
</dbReference>
<proteinExistence type="predicted"/>
<evidence type="ECO:0000313" key="3">
    <source>
        <dbReference type="EMBL" id="UOE37437.1"/>
    </source>
</evidence>
<protein>
    <recommendedName>
        <fullName evidence="5">Tc toxin complex TcA C-terminal TcB-binding domain-containing protein</fullName>
    </recommendedName>
</protein>
<accession>A0ABY4BE95</accession>